<keyword evidence="3" id="KW-1185">Reference proteome</keyword>
<feature type="region of interest" description="Disordered" evidence="1">
    <location>
        <begin position="1"/>
        <end position="155"/>
    </location>
</feature>
<feature type="compositionally biased region" description="Polar residues" evidence="1">
    <location>
        <begin position="35"/>
        <end position="47"/>
    </location>
</feature>
<dbReference type="OrthoDB" id="2537432at2759"/>
<dbReference type="InterPro" id="IPR022024">
    <property type="entry name" value="DUF3602"/>
</dbReference>
<comment type="caution">
    <text evidence="2">The sequence shown here is derived from an EMBL/GenBank/DDBJ whole genome shotgun (WGS) entry which is preliminary data.</text>
</comment>
<feature type="compositionally biased region" description="Basic and acidic residues" evidence="1">
    <location>
        <begin position="7"/>
        <end position="20"/>
    </location>
</feature>
<evidence type="ECO:0000313" key="2">
    <source>
        <dbReference type="EMBL" id="GHJ84035.1"/>
    </source>
</evidence>
<name>A0A8H3TMX6_9TREE</name>
<reference evidence="2" key="1">
    <citation type="submission" date="2020-07" db="EMBL/GenBank/DDBJ databases">
        <title>Draft Genome Sequence of a Deep-Sea Yeast, Naganishia (Cryptococcus) liquefaciens strain N6.</title>
        <authorList>
            <person name="Han Y.W."/>
            <person name="Kajitani R."/>
            <person name="Morimoto H."/>
            <person name="Parhat M."/>
            <person name="Tsubouchi H."/>
            <person name="Bakenova O."/>
            <person name="Ogata M."/>
            <person name="Argunhan B."/>
            <person name="Aoki R."/>
            <person name="Kajiwara S."/>
            <person name="Itoh T."/>
            <person name="Iwasaki H."/>
        </authorList>
    </citation>
    <scope>NUCLEOTIDE SEQUENCE</scope>
    <source>
        <strain evidence="2">N6</strain>
    </source>
</reference>
<dbReference type="EMBL" id="BLZA01000005">
    <property type="protein sequence ID" value="GHJ84035.1"/>
    <property type="molecule type" value="Genomic_DNA"/>
</dbReference>
<accession>A0A8H3TMX6</accession>
<dbReference type="AlphaFoldDB" id="A0A8H3TMX6"/>
<dbReference type="PANTHER" id="PTHR34693">
    <property type="entry name" value="PROTEIN PAR32"/>
    <property type="match status" value="1"/>
</dbReference>
<organism evidence="2 3">
    <name type="scientific">Naganishia liquefaciens</name>
    <dbReference type="NCBI Taxonomy" id="104408"/>
    <lineage>
        <taxon>Eukaryota</taxon>
        <taxon>Fungi</taxon>
        <taxon>Dikarya</taxon>
        <taxon>Basidiomycota</taxon>
        <taxon>Agaricomycotina</taxon>
        <taxon>Tremellomycetes</taxon>
        <taxon>Filobasidiales</taxon>
        <taxon>Filobasidiaceae</taxon>
        <taxon>Naganishia</taxon>
    </lineage>
</organism>
<sequence>MAMVTETIHEDESERHDRAILPKFPTPAHSRSPARRTSMTSETTAGQGDTLKGKLARALSPRRGSQTTIDGQSFGKVMSRSESRGRDIMSTGRGGAGNAVRSPSRPAVMSGGEAILPGSERGRAIAPRDSSADRVTHAGRGGFGNTRSPSAQGRNEIANEEALANKLAAERRGRELAADTPISTGRGGAGNIAGSRSRSRQRAPMQEVPYHKDVDVSRTTTRTTATGHPAYVSGGRGGYGNIIPESELSPEERAKREAEAKQEAAIWEKHRQEHAGGLHSSGKGGYGNLAPVVGSDIDFNKLSLEEQEARAKLNTHEHGYMTGKGGAGNYHGQNLEEPGRGRDSNRTNGGGGLIQNIFRSLSRSTAKRE</sequence>
<feature type="compositionally biased region" description="Polar residues" evidence="1">
    <location>
        <begin position="357"/>
        <end position="369"/>
    </location>
</feature>
<feature type="region of interest" description="Disordered" evidence="1">
    <location>
        <begin position="179"/>
        <end position="205"/>
    </location>
</feature>
<dbReference type="Proteomes" id="UP000620104">
    <property type="component" value="Unassembled WGS sequence"/>
</dbReference>
<protein>
    <submittedName>
        <fullName evidence="2">Uncharacterized protein</fullName>
    </submittedName>
</protein>
<dbReference type="InterPro" id="IPR053203">
    <property type="entry name" value="Cisplatin_resist-associated"/>
</dbReference>
<dbReference type="Pfam" id="PF12223">
    <property type="entry name" value="DUF3602"/>
    <property type="match status" value="2"/>
</dbReference>
<gene>
    <name evidence="2" type="ORF">NliqN6_0437</name>
</gene>
<dbReference type="PANTHER" id="PTHR34693:SF1">
    <property type="entry name" value="PROTEIN PAR32"/>
    <property type="match status" value="1"/>
</dbReference>
<feature type="region of interest" description="Disordered" evidence="1">
    <location>
        <begin position="219"/>
        <end position="242"/>
    </location>
</feature>
<evidence type="ECO:0000313" key="3">
    <source>
        <dbReference type="Proteomes" id="UP000620104"/>
    </source>
</evidence>
<feature type="region of interest" description="Disordered" evidence="1">
    <location>
        <begin position="319"/>
        <end position="369"/>
    </location>
</feature>
<proteinExistence type="predicted"/>
<evidence type="ECO:0000256" key="1">
    <source>
        <dbReference type="SAM" id="MobiDB-lite"/>
    </source>
</evidence>